<protein>
    <submittedName>
        <fullName evidence="3">Helix-turn-helix transcriptional regulator</fullName>
    </submittedName>
</protein>
<proteinExistence type="predicted"/>
<feature type="domain" description="HTH luxR-type" evidence="2">
    <location>
        <begin position="284"/>
        <end position="341"/>
    </location>
</feature>
<dbReference type="PANTHER" id="PTHR34293:SF1">
    <property type="entry name" value="HTH-TYPE TRANSCRIPTIONAL REGULATOR TRMBL2"/>
    <property type="match status" value="1"/>
</dbReference>
<dbReference type="InterPro" id="IPR000792">
    <property type="entry name" value="Tscrpt_reg_LuxR_C"/>
</dbReference>
<evidence type="ECO:0000313" key="4">
    <source>
        <dbReference type="Proteomes" id="UP000694501"/>
    </source>
</evidence>
<comment type="caution">
    <text evidence="3">The sequence shown here is derived from an EMBL/GenBank/DDBJ whole genome shotgun (WGS) entry which is preliminary data.</text>
</comment>
<gene>
    <name evidence="3" type="ORF">JGS22_008160</name>
</gene>
<accession>A0A949JNY5</accession>
<dbReference type="InterPro" id="IPR051797">
    <property type="entry name" value="TrmB-like"/>
</dbReference>
<evidence type="ECO:0000313" key="3">
    <source>
        <dbReference type="EMBL" id="MBU7597595.1"/>
    </source>
</evidence>
<dbReference type="AlphaFoldDB" id="A0A949JNY5"/>
<dbReference type="GO" id="GO:0006355">
    <property type="term" value="P:regulation of DNA-templated transcription"/>
    <property type="evidence" value="ECO:0007669"/>
    <property type="project" value="InterPro"/>
</dbReference>
<reference evidence="3" key="1">
    <citation type="submission" date="2021-06" db="EMBL/GenBank/DDBJ databases">
        <title>Sequencing of actinobacteria type strains.</title>
        <authorList>
            <person name="Nguyen G.-S."/>
            <person name="Wentzel A."/>
        </authorList>
    </citation>
    <scope>NUCLEOTIDE SEQUENCE</scope>
    <source>
        <strain evidence="3">P38-E01</strain>
    </source>
</reference>
<dbReference type="Pfam" id="PF00196">
    <property type="entry name" value="GerE"/>
    <property type="match status" value="1"/>
</dbReference>
<name>A0A949JNY5_9ACTN</name>
<dbReference type="Proteomes" id="UP000694501">
    <property type="component" value="Unassembled WGS sequence"/>
</dbReference>
<organism evidence="3 4">
    <name type="scientific">Streptomyces tardus</name>
    <dbReference type="NCBI Taxonomy" id="2780544"/>
    <lineage>
        <taxon>Bacteria</taxon>
        <taxon>Bacillati</taxon>
        <taxon>Actinomycetota</taxon>
        <taxon>Actinomycetes</taxon>
        <taxon>Kitasatosporales</taxon>
        <taxon>Streptomycetaceae</taxon>
        <taxon>Streptomyces</taxon>
    </lineage>
</organism>
<keyword evidence="4" id="KW-1185">Reference proteome</keyword>
<evidence type="ECO:0000256" key="1">
    <source>
        <dbReference type="SAM" id="MobiDB-lite"/>
    </source>
</evidence>
<feature type="region of interest" description="Disordered" evidence="1">
    <location>
        <begin position="42"/>
        <end position="65"/>
    </location>
</feature>
<sequence length="347" mass="37753">MSAPDEASAQPTAAADAAEPVVRGLTPYAENLYRELLHAPHPAHTDRVAPPNVPSVHGEGRSAGQRRDAVAELAELGLVRLDEHGTPRPLPPRLALESWAAQRELEAVRARESADLLAQLYSAHTGAGARYAEVLEDVDEVVRVFAHMQDQARGLIRGFDRGSVLAPEEIGPNPWQLACMQRGVRYHVVYESDFLQTDVGLRSLQVAVKAGEVARVFPGVPMKLAIADDDRALISVPRPESGDIMALLVHSSMLLDALIDLFEAFWRLAVPISASVGRSGGTVGTEPTPTTQRLLALLSAGSTDEAIARELEISERTVHRRVRRLQELLGARTRFQLGVQAARRGWL</sequence>
<dbReference type="CDD" id="cd06170">
    <property type="entry name" value="LuxR_C_like"/>
    <property type="match status" value="1"/>
</dbReference>
<dbReference type="EMBL" id="JAELVF020000001">
    <property type="protein sequence ID" value="MBU7597595.1"/>
    <property type="molecule type" value="Genomic_DNA"/>
</dbReference>
<dbReference type="RefSeq" id="WP_216814889.1">
    <property type="nucleotide sequence ID" value="NZ_JAELVF020000001.1"/>
</dbReference>
<dbReference type="SMART" id="SM00421">
    <property type="entry name" value="HTH_LUXR"/>
    <property type="match status" value="1"/>
</dbReference>
<evidence type="ECO:0000259" key="2">
    <source>
        <dbReference type="SMART" id="SM00421"/>
    </source>
</evidence>
<dbReference type="PANTHER" id="PTHR34293">
    <property type="entry name" value="HTH-TYPE TRANSCRIPTIONAL REGULATOR TRMBL2"/>
    <property type="match status" value="1"/>
</dbReference>